<accession>A0A8H4YLM1</accession>
<reference evidence="1 2" key="1">
    <citation type="journal article" date="2020" name="BMC Genomics">
        <title>Correction to: Identification and distribution of gene clusters required for synthesis of sphingolipid metabolism inhibitors in diverse species of the filamentous fungus Fusarium.</title>
        <authorList>
            <person name="Kim H.S."/>
            <person name="Lohmar J.M."/>
            <person name="Busman M."/>
            <person name="Brown D.W."/>
            <person name="Naumann T.A."/>
            <person name="Divon H.H."/>
            <person name="Lysoe E."/>
            <person name="Uhlig S."/>
            <person name="Proctor R.H."/>
        </authorList>
    </citation>
    <scope>NUCLEOTIDE SEQUENCE [LARGE SCALE GENOMIC DNA]</scope>
    <source>
        <strain evidence="1 2">NRRL 25214</strain>
    </source>
</reference>
<evidence type="ECO:0000313" key="1">
    <source>
        <dbReference type="EMBL" id="KAF5230458.1"/>
    </source>
</evidence>
<proteinExistence type="predicted"/>
<gene>
    <name evidence="1" type="ORF">FANTH_13838</name>
</gene>
<protein>
    <submittedName>
        <fullName evidence="1">Uncharacterized protein</fullName>
    </submittedName>
</protein>
<evidence type="ECO:0000313" key="2">
    <source>
        <dbReference type="Proteomes" id="UP000573603"/>
    </source>
</evidence>
<sequence length="149" mass="16871">MLGDFDYHVGLDYTQNLLIPTVFEEQDGDIIALNNETGITEKSVFLSIEPRPGGVPDDVQSCSNPLNMHVLHDPVDWGDMPVYADFYSTAVPVVVHHDAQKGGAKKRRYLWCDRVWLFPYLRQPIKSQLKVVEAEALLEIAVNGERLVY</sequence>
<keyword evidence="2" id="KW-1185">Reference proteome</keyword>
<dbReference type="EMBL" id="JABEVY010000523">
    <property type="protein sequence ID" value="KAF5230458.1"/>
    <property type="molecule type" value="Genomic_DNA"/>
</dbReference>
<dbReference type="Proteomes" id="UP000573603">
    <property type="component" value="Unassembled WGS sequence"/>
</dbReference>
<organism evidence="1 2">
    <name type="scientific">Fusarium anthophilum</name>
    <dbReference type="NCBI Taxonomy" id="48485"/>
    <lineage>
        <taxon>Eukaryota</taxon>
        <taxon>Fungi</taxon>
        <taxon>Dikarya</taxon>
        <taxon>Ascomycota</taxon>
        <taxon>Pezizomycotina</taxon>
        <taxon>Sordariomycetes</taxon>
        <taxon>Hypocreomycetidae</taxon>
        <taxon>Hypocreales</taxon>
        <taxon>Nectriaceae</taxon>
        <taxon>Fusarium</taxon>
        <taxon>Fusarium fujikuroi species complex</taxon>
    </lineage>
</organism>
<name>A0A8H4YLM1_9HYPO</name>
<dbReference type="AlphaFoldDB" id="A0A8H4YLM1"/>
<comment type="caution">
    <text evidence="1">The sequence shown here is derived from an EMBL/GenBank/DDBJ whole genome shotgun (WGS) entry which is preliminary data.</text>
</comment>